<evidence type="ECO:0000313" key="2">
    <source>
        <dbReference type="EMBL" id="MEO3714187.1"/>
    </source>
</evidence>
<proteinExistence type="predicted"/>
<gene>
    <name evidence="2" type="ORF">ABDJ40_15585</name>
</gene>
<comment type="caution">
    <text evidence="2">The sequence shown here is derived from an EMBL/GenBank/DDBJ whole genome shotgun (WGS) entry which is preliminary data.</text>
</comment>
<dbReference type="RefSeq" id="WP_347611258.1">
    <property type="nucleotide sequence ID" value="NZ_JBDPZC010000007.1"/>
</dbReference>
<keyword evidence="3" id="KW-1185">Reference proteome</keyword>
<reference evidence="2 3" key="1">
    <citation type="submission" date="2024-05" db="EMBL/GenBank/DDBJ databases">
        <title>Roseateles sp. 2.12 16S ribosomal RNA gene Genome sequencing and assembly.</title>
        <authorList>
            <person name="Woo H."/>
        </authorList>
    </citation>
    <scope>NUCLEOTIDE SEQUENCE [LARGE SCALE GENOMIC DNA]</scope>
    <source>
        <strain evidence="2 3">2.12</strain>
    </source>
</reference>
<dbReference type="SUPFAM" id="SSF56349">
    <property type="entry name" value="DNA breaking-rejoining enzymes"/>
    <property type="match status" value="1"/>
</dbReference>
<organism evidence="2 3">
    <name type="scientific">Roseateles flavus</name>
    <dbReference type="NCBI Taxonomy" id="3149041"/>
    <lineage>
        <taxon>Bacteria</taxon>
        <taxon>Pseudomonadati</taxon>
        <taxon>Pseudomonadota</taxon>
        <taxon>Betaproteobacteria</taxon>
        <taxon>Burkholderiales</taxon>
        <taxon>Sphaerotilaceae</taxon>
        <taxon>Roseateles</taxon>
    </lineage>
</organism>
<dbReference type="Proteomes" id="UP001462640">
    <property type="component" value="Unassembled WGS sequence"/>
</dbReference>
<sequence>MPGDERFQYLDEAGQVHRVSSADVNAWLLEQLGPGMTAKVFRTWHGSVLALDLVLAAALQDQAPDLPALVRQVAQRLGHTPAVCRASSLHPAVLLLGAELVDPARRRGLSQTEAQLLAMLAAARPGPAAEPRARTTA</sequence>
<evidence type="ECO:0000259" key="1">
    <source>
        <dbReference type="Pfam" id="PF01028"/>
    </source>
</evidence>
<accession>A0ABV0GGK8</accession>
<name>A0ABV0GGK8_9BURK</name>
<feature type="domain" description="DNA topoisomerase I catalytic core eukaryotic-type" evidence="1">
    <location>
        <begin position="5"/>
        <end position="85"/>
    </location>
</feature>
<dbReference type="EMBL" id="JBDPZC010000007">
    <property type="protein sequence ID" value="MEO3714187.1"/>
    <property type="molecule type" value="Genomic_DNA"/>
</dbReference>
<dbReference type="Pfam" id="PF01028">
    <property type="entry name" value="Topoisom_I"/>
    <property type="match status" value="1"/>
</dbReference>
<protein>
    <recommendedName>
        <fullName evidence="1">DNA topoisomerase I catalytic core eukaryotic-type domain-containing protein</fullName>
    </recommendedName>
</protein>
<evidence type="ECO:0000313" key="3">
    <source>
        <dbReference type="Proteomes" id="UP001462640"/>
    </source>
</evidence>
<dbReference type="Gene3D" id="1.10.132.120">
    <property type="match status" value="1"/>
</dbReference>
<dbReference type="InterPro" id="IPR011010">
    <property type="entry name" value="DNA_brk_join_enz"/>
</dbReference>
<dbReference type="InterPro" id="IPR013500">
    <property type="entry name" value="TopoI_cat_euk"/>
</dbReference>